<gene>
    <name evidence="2" type="ORF">POSPLADRAFT_1046533</name>
</gene>
<keyword evidence="1" id="KW-1133">Transmembrane helix</keyword>
<dbReference type="OrthoDB" id="2805957at2759"/>
<evidence type="ECO:0000313" key="2">
    <source>
        <dbReference type="EMBL" id="OSX62086.1"/>
    </source>
</evidence>
<dbReference type="Proteomes" id="UP000194127">
    <property type="component" value="Unassembled WGS sequence"/>
</dbReference>
<dbReference type="GeneID" id="36324010"/>
<accession>A0A1X6N0V3</accession>
<reference evidence="2 3" key="1">
    <citation type="submission" date="2017-04" db="EMBL/GenBank/DDBJ databases">
        <title>Genome Sequence of the Model Brown-Rot Fungus Postia placenta SB12.</title>
        <authorList>
            <consortium name="DOE Joint Genome Institute"/>
            <person name="Gaskell J."/>
            <person name="Kersten P."/>
            <person name="Larrondo L.F."/>
            <person name="Canessa P."/>
            <person name="Martinez D."/>
            <person name="Hibbett D."/>
            <person name="Schmoll M."/>
            <person name="Kubicek C.P."/>
            <person name="Martinez A.T."/>
            <person name="Yadav J."/>
            <person name="Master E."/>
            <person name="Magnuson J.K."/>
            <person name="James T."/>
            <person name="Yaver D."/>
            <person name="Berka R."/>
            <person name="Labutti K."/>
            <person name="Lipzen A."/>
            <person name="Aerts A."/>
            <person name="Barry K."/>
            <person name="Henrissat B."/>
            <person name="Blanchette R."/>
            <person name="Grigoriev I."/>
            <person name="Cullen D."/>
        </authorList>
    </citation>
    <scope>NUCLEOTIDE SEQUENCE [LARGE SCALE GENOMIC DNA]</scope>
    <source>
        <strain evidence="2 3">MAD-698-R-SB12</strain>
    </source>
</reference>
<feature type="transmembrane region" description="Helical" evidence="1">
    <location>
        <begin position="121"/>
        <end position="145"/>
    </location>
</feature>
<keyword evidence="1" id="KW-0472">Membrane</keyword>
<dbReference type="RefSeq" id="XP_024338880.1">
    <property type="nucleotide sequence ID" value="XM_024479060.1"/>
</dbReference>
<feature type="transmembrane region" description="Helical" evidence="1">
    <location>
        <begin position="78"/>
        <end position="100"/>
    </location>
</feature>
<keyword evidence="3" id="KW-1185">Reference proteome</keyword>
<keyword evidence="1" id="KW-0812">Transmembrane</keyword>
<proteinExistence type="predicted"/>
<protein>
    <submittedName>
        <fullName evidence="2">Uncharacterized protein</fullName>
    </submittedName>
</protein>
<evidence type="ECO:0000313" key="3">
    <source>
        <dbReference type="Proteomes" id="UP000194127"/>
    </source>
</evidence>
<organism evidence="2 3">
    <name type="scientific">Postia placenta MAD-698-R-SB12</name>
    <dbReference type="NCBI Taxonomy" id="670580"/>
    <lineage>
        <taxon>Eukaryota</taxon>
        <taxon>Fungi</taxon>
        <taxon>Dikarya</taxon>
        <taxon>Basidiomycota</taxon>
        <taxon>Agaricomycotina</taxon>
        <taxon>Agaricomycetes</taxon>
        <taxon>Polyporales</taxon>
        <taxon>Adustoporiaceae</taxon>
        <taxon>Rhodonia</taxon>
    </lineage>
</organism>
<feature type="transmembrane region" description="Helical" evidence="1">
    <location>
        <begin position="165"/>
        <end position="190"/>
    </location>
</feature>
<dbReference type="AlphaFoldDB" id="A0A1X6N0V3"/>
<name>A0A1X6N0V3_9APHY</name>
<sequence length="287" mass="30860">MAPWPSPLICHAACLSSTLPPPRNISHVAENMHDYIRSGLPALSLLSFSSHLLLAGIYSRFLYQTIDGNAFASARTQASLGASALMLGFSAMSFLRIALAARARDQRMLRACHRTTPAARIFAVVTAVVALYTTVTAEVDCISFVDGGLGRDCRLLVDGAPPSVVVMVAGFLATVMAIQLYTMVLLEAVFAHNEQSKVLPPPYEYGLPQIISVPPDHTFSTTHYNKDGAVCPLETLMSKDCWCLTSRTASKGGPHPAFDLEDRTTGLQHEWLTRSVASVAVAGEGLL</sequence>
<evidence type="ECO:0000256" key="1">
    <source>
        <dbReference type="SAM" id="Phobius"/>
    </source>
</evidence>
<dbReference type="EMBL" id="KZ110597">
    <property type="protein sequence ID" value="OSX62086.1"/>
    <property type="molecule type" value="Genomic_DNA"/>
</dbReference>
<feature type="transmembrane region" description="Helical" evidence="1">
    <location>
        <begin position="40"/>
        <end position="58"/>
    </location>
</feature>